<reference evidence="2" key="1">
    <citation type="submission" date="2022-12" db="EMBL/GenBank/DDBJ databases">
        <title>Chromosome-level genome assembly of the bean flower thrips Megalurothrips usitatus.</title>
        <authorList>
            <person name="Ma L."/>
            <person name="Liu Q."/>
            <person name="Li H."/>
            <person name="Cai W."/>
        </authorList>
    </citation>
    <scope>NUCLEOTIDE SEQUENCE</scope>
    <source>
        <strain evidence="2">Cailab_2022a</strain>
    </source>
</reference>
<evidence type="ECO:0000256" key="1">
    <source>
        <dbReference type="SAM" id="Coils"/>
    </source>
</evidence>
<accession>A0AAV7X4X4</accession>
<name>A0AAV7X4X4_9NEOP</name>
<organism evidence="2 3">
    <name type="scientific">Megalurothrips usitatus</name>
    <name type="common">bean blossom thrips</name>
    <dbReference type="NCBI Taxonomy" id="439358"/>
    <lineage>
        <taxon>Eukaryota</taxon>
        <taxon>Metazoa</taxon>
        <taxon>Ecdysozoa</taxon>
        <taxon>Arthropoda</taxon>
        <taxon>Hexapoda</taxon>
        <taxon>Insecta</taxon>
        <taxon>Pterygota</taxon>
        <taxon>Neoptera</taxon>
        <taxon>Paraneoptera</taxon>
        <taxon>Thysanoptera</taxon>
        <taxon>Terebrantia</taxon>
        <taxon>Thripoidea</taxon>
        <taxon>Thripidae</taxon>
        <taxon>Megalurothrips</taxon>
    </lineage>
</organism>
<dbReference type="AlphaFoldDB" id="A0AAV7X4X4"/>
<keyword evidence="3" id="KW-1185">Reference proteome</keyword>
<keyword evidence="1" id="KW-0175">Coiled coil</keyword>
<comment type="caution">
    <text evidence="2">The sequence shown here is derived from an EMBL/GenBank/DDBJ whole genome shotgun (WGS) entry which is preliminary data.</text>
</comment>
<dbReference type="Proteomes" id="UP001075354">
    <property type="component" value="Chromosome 15"/>
</dbReference>
<dbReference type="EMBL" id="JAPTSV010000015">
    <property type="protein sequence ID" value="KAJ1520070.1"/>
    <property type="molecule type" value="Genomic_DNA"/>
</dbReference>
<feature type="coiled-coil region" evidence="1">
    <location>
        <begin position="119"/>
        <end position="146"/>
    </location>
</feature>
<gene>
    <name evidence="2" type="ORF">ONE63_004296</name>
</gene>
<evidence type="ECO:0000313" key="3">
    <source>
        <dbReference type="Proteomes" id="UP001075354"/>
    </source>
</evidence>
<sequence length="247" mass="28117">MKMGSAGGEGGDVSPLSMSDMYYLLLSDLSEVSDQIDNTRKHAKENNPQQSWGSYLRDIKMGHDNPNEIQSLFKKNILDAVGKHLQNMNPKGEPLGSANVPLELRSKLLERVKKDRLIIQQMSSQLSQLQDANKDLQRRAEEFQKMITQRAASGEMKTNLKWQEIRKKIQQERAKCVKDVRYVTSQLCPDSGIENILSEALKNMLSGSDPYINVEDSSAEDVEFLLRCNLVVRHPHHRRSIRLSDLI</sequence>
<proteinExistence type="predicted"/>
<protein>
    <submittedName>
        <fullName evidence="2">Uncharacterized protein</fullName>
    </submittedName>
</protein>
<evidence type="ECO:0000313" key="2">
    <source>
        <dbReference type="EMBL" id="KAJ1520070.1"/>
    </source>
</evidence>